<dbReference type="AlphaFoldDB" id="A0AAV0WDZ3"/>
<sequence>MCDVILLDYGLNVSEVQYRKPVFTDLKTGDFLLVQFIGGNRKKTKFSYICCVNRMDENQDGCILVQGLQKENYQNTQFSIKENDLSNVTIDMILAILPEPKLIQCNRKCIYEFPLSVDVKEK</sequence>
<gene>
    <name evidence="1" type="ORF">MEUPH1_LOCUS10254</name>
</gene>
<protein>
    <submittedName>
        <fullName evidence="1">Uncharacterized protein</fullName>
    </submittedName>
</protein>
<organism evidence="1 2">
    <name type="scientific">Macrosiphum euphorbiae</name>
    <name type="common">potato aphid</name>
    <dbReference type="NCBI Taxonomy" id="13131"/>
    <lineage>
        <taxon>Eukaryota</taxon>
        <taxon>Metazoa</taxon>
        <taxon>Ecdysozoa</taxon>
        <taxon>Arthropoda</taxon>
        <taxon>Hexapoda</taxon>
        <taxon>Insecta</taxon>
        <taxon>Pterygota</taxon>
        <taxon>Neoptera</taxon>
        <taxon>Paraneoptera</taxon>
        <taxon>Hemiptera</taxon>
        <taxon>Sternorrhyncha</taxon>
        <taxon>Aphidomorpha</taxon>
        <taxon>Aphidoidea</taxon>
        <taxon>Aphididae</taxon>
        <taxon>Macrosiphini</taxon>
        <taxon>Macrosiphum</taxon>
    </lineage>
</organism>
<comment type="caution">
    <text evidence="1">The sequence shown here is derived from an EMBL/GenBank/DDBJ whole genome shotgun (WGS) entry which is preliminary data.</text>
</comment>
<name>A0AAV0WDZ3_9HEMI</name>
<dbReference type="EMBL" id="CARXXK010000002">
    <property type="protein sequence ID" value="CAI6354225.1"/>
    <property type="molecule type" value="Genomic_DNA"/>
</dbReference>
<evidence type="ECO:0000313" key="2">
    <source>
        <dbReference type="Proteomes" id="UP001160148"/>
    </source>
</evidence>
<proteinExistence type="predicted"/>
<dbReference type="Proteomes" id="UP001160148">
    <property type="component" value="Unassembled WGS sequence"/>
</dbReference>
<reference evidence="1 2" key="1">
    <citation type="submission" date="2023-01" db="EMBL/GenBank/DDBJ databases">
        <authorList>
            <person name="Whitehead M."/>
        </authorList>
    </citation>
    <scope>NUCLEOTIDE SEQUENCE [LARGE SCALE GENOMIC DNA]</scope>
</reference>
<keyword evidence="2" id="KW-1185">Reference proteome</keyword>
<evidence type="ECO:0000313" key="1">
    <source>
        <dbReference type="EMBL" id="CAI6354225.1"/>
    </source>
</evidence>
<accession>A0AAV0WDZ3</accession>